<dbReference type="InterPro" id="IPR042284">
    <property type="entry name" value="AdoMetDC_N"/>
</dbReference>
<evidence type="ECO:0000313" key="12">
    <source>
        <dbReference type="Proteomes" id="UP000475117"/>
    </source>
</evidence>
<feature type="site" description="Cleavage (non-hydrolytic); by autolysis" evidence="10">
    <location>
        <begin position="65"/>
        <end position="66"/>
    </location>
</feature>
<dbReference type="KEGG" id="soa:G3M56_003560"/>
<dbReference type="EC" id="4.1.1.50" evidence="10"/>
<evidence type="ECO:0000256" key="3">
    <source>
        <dbReference type="ARBA" id="ARBA00022813"/>
    </source>
</evidence>
<keyword evidence="8 10" id="KW-0704">Schiff base</keyword>
<keyword evidence="7 10" id="KW-0456">Lyase</keyword>
<dbReference type="InterPro" id="IPR003826">
    <property type="entry name" value="AdoMetDC_fam_prok"/>
</dbReference>
<dbReference type="RefSeq" id="WP_164365006.1">
    <property type="nucleotide sequence ID" value="NZ_CP066776.1"/>
</dbReference>
<dbReference type="EMBL" id="CP066776">
    <property type="protein sequence ID" value="QQL45678.1"/>
    <property type="molecule type" value="Genomic_DNA"/>
</dbReference>
<proteinExistence type="inferred from homology"/>
<dbReference type="NCBIfam" id="TIGR03330">
    <property type="entry name" value="SAM_DCase_Bsu"/>
    <property type="match status" value="1"/>
</dbReference>
<keyword evidence="9 10" id="KW-0670">Pyruvate</keyword>
<protein>
    <recommendedName>
        <fullName evidence="10">S-adenosylmethionine decarboxylase proenzyme</fullName>
        <shortName evidence="10">AdoMetDC</shortName>
        <shortName evidence="10">SAMDC</shortName>
        <ecNumber evidence="10">4.1.1.50</ecNumber>
    </recommendedName>
    <component>
        <recommendedName>
            <fullName evidence="10">S-adenosylmethionine decarboxylase beta chain</fullName>
        </recommendedName>
    </component>
    <component>
        <recommendedName>
            <fullName evidence="10">S-adenosylmethionine decarboxylase alpha chain</fullName>
        </recommendedName>
    </component>
</protein>
<dbReference type="Gene3D" id="3.30.360.110">
    <property type="entry name" value="S-adenosylmethionine decarboxylase domain"/>
    <property type="match status" value="1"/>
</dbReference>
<keyword evidence="4 10" id="KW-0745">Spermidine biosynthesis</keyword>
<feature type="active site" description="Schiff-base intermediate with substrate; via pyruvic acid" evidence="10">
    <location>
        <position position="66"/>
    </location>
</feature>
<dbReference type="InterPro" id="IPR016067">
    <property type="entry name" value="S-AdoMet_deCO2ase_core"/>
</dbReference>
<dbReference type="AlphaFoldDB" id="A0A6B3L4Q7"/>
<evidence type="ECO:0000256" key="5">
    <source>
        <dbReference type="ARBA" id="ARBA00023115"/>
    </source>
</evidence>
<feature type="chain" id="PRO_5031680489" description="S-adenosylmethionine decarboxylase beta chain" evidence="10">
    <location>
        <begin position="1"/>
        <end position="65"/>
    </location>
</feature>
<dbReference type="InterPro" id="IPR042286">
    <property type="entry name" value="AdoMetDC_C"/>
</dbReference>
<keyword evidence="2 10" id="KW-0210">Decarboxylase</keyword>
<keyword evidence="5 10" id="KW-0620">Polyamine biosynthesis</keyword>
<dbReference type="PANTHER" id="PTHR33866:SF2">
    <property type="entry name" value="S-ADENOSYLMETHIONINE DECARBOXYLASE PROENZYME"/>
    <property type="match status" value="1"/>
</dbReference>
<evidence type="ECO:0000256" key="8">
    <source>
        <dbReference type="ARBA" id="ARBA00023270"/>
    </source>
</evidence>
<dbReference type="GO" id="GO:0005829">
    <property type="term" value="C:cytosol"/>
    <property type="evidence" value="ECO:0007669"/>
    <property type="project" value="TreeGrafter"/>
</dbReference>
<evidence type="ECO:0000313" key="11">
    <source>
        <dbReference type="EMBL" id="QQL45678.1"/>
    </source>
</evidence>
<comment type="PTM">
    <text evidence="10">Is synthesized initially as an inactive proenzyme. Formation of the active enzyme involves a self-maturation process in which the active site pyruvoyl group is generated from an internal serine residue via an autocatalytic post-translational modification. Two non-identical subunits are generated from the proenzyme in this reaction, and the pyruvate is formed at the N-terminus of the alpha chain, which is derived from the carboxyl end of the proenzyme. The post-translation cleavage follows an unusual pathway, termed non-hydrolytic serinolysis, in which the side chain hydroxyl group of the serine supplies its oxygen atom to form the C-terminus of the beta chain, while the remainder of the serine residue undergoes an oxidative deamination to produce ammonia and the pyruvoyl group blocking the N-terminus of the alpha chain.</text>
</comment>
<dbReference type="Gene3D" id="3.30.160.750">
    <property type="match status" value="1"/>
</dbReference>
<organism evidence="11 12">
    <name type="scientific">Sulfuriroseicoccus oceanibius</name>
    <dbReference type="NCBI Taxonomy" id="2707525"/>
    <lineage>
        <taxon>Bacteria</taxon>
        <taxon>Pseudomonadati</taxon>
        <taxon>Verrucomicrobiota</taxon>
        <taxon>Verrucomicrobiia</taxon>
        <taxon>Verrucomicrobiales</taxon>
        <taxon>Verrucomicrobiaceae</taxon>
        <taxon>Sulfuriroseicoccus</taxon>
    </lineage>
</organism>
<dbReference type="UniPathway" id="UPA00331">
    <property type="reaction ID" value="UER00451"/>
</dbReference>
<dbReference type="InterPro" id="IPR017716">
    <property type="entry name" value="S-AdoMet_deCOase_pro-enz"/>
</dbReference>
<keyword evidence="12" id="KW-1185">Reference proteome</keyword>
<gene>
    <name evidence="11" type="primary">speD</name>
    <name evidence="10" type="synonym">speH</name>
    <name evidence="11" type="ORF">G3M56_003560</name>
</gene>
<evidence type="ECO:0000256" key="4">
    <source>
        <dbReference type="ARBA" id="ARBA00023066"/>
    </source>
</evidence>
<evidence type="ECO:0000256" key="9">
    <source>
        <dbReference type="ARBA" id="ARBA00023317"/>
    </source>
</evidence>
<feature type="chain" id="PRO_5031680490" description="S-adenosylmethionine decarboxylase alpha chain" evidence="10">
    <location>
        <begin position="66"/>
        <end position="136"/>
    </location>
</feature>
<sequence length="136" mass="14342">MPEHSPVGRHILLELSGCSAALLRSEEQLECLLVEGARAGGATVVSSHFHGFEPQGVSGVVVIAESHVTIHTWPEHGYAAVDVFTCGEHLVADCVGDEVVARLRADHVKRTVVNRAPAGSDVLPPVSQNVEGACYA</sequence>
<comment type="pathway">
    <text evidence="10">Amine and polyamine biosynthesis; S-adenosylmethioninamine biosynthesis; S-adenosylmethioninamine from S-adenosyl-L-methionine: step 1/1.</text>
</comment>
<keyword evidence="1 10" id="KW-0949">S-adenosyl-L-methionine</keyword>
<evidence type="ECO:0000256" key="10">
    <source>
        <dbReference type="HAMAP-Rule" id="MF_00464"/>
    </source>
</evidence>
<comment type="similarity">
    <text evidence="10">Belongs to the prokaryotic AdoMetDC family. Type 1 subfamily.</text>
</comment>
<reference evidence="11 12" key="1">
    <citation type="submission" date="2020-12" db="EMBL/GenBank/DDBJ databases">
        <title>Sulforoseuscoccus oceanibium gen. nov., sp. nov., a representative of the phylum Verrucomicrobia with special cytoplasmic membrane, and proposal of Sulforoseuscoccusaceae fam. nov.</title>
        <authorList>
            <person name="Xi F."/>
        </authorList>
    </citation>
    <scope>NUCLEOTIDE SEQUENCE [LARGE SCALE GENOMIC DNA]</scope>
    <source>
        <strain evidence="11 12">T37</strain>
    </source>
</reference>
<dbReference type="GO" id="GO:0008295">
    <property type="term" value="P:spermidine biosynthetic process"/>
    <property type="evidence" value="ECO:0007669"/>
    <property type="project" value="UniProtKB-UniRule"/>
</dbReference>
<dbReference type="HAMAP" id="MF_00464">
    <property type="entry name" value="AdoMetDC_1"/>
    <property type="match status" value="1"/>
</dbReference>
<evidence type="ECO:0000256" key="6">
    <source>
        <dbReference type="ARBA" id="ARBA00023145"/>
    </source>
</evidence>
<feature type="active site" description="Proton acceptor; for processing activity" evidence="10">
    <location>
        <position position="71"/>
    </location>
</feature>
<dbReference type="SUPFAM" id="SSF56276">
    <property type="entry name" value="S-adenosylmethionine decarboxylase"/>
    <property type="match status" value="1"/>
</dbReference>
<dbReference type="GO" id="GO:0004014">
    <property type="term" value="F:adenosylmethionine decarboxylase activity"/>
    <property type="evidence" value="ECO:0007669"/>
    <property type="project" value="UniProtKB-UniRule"/>
</dbReference>
<feature type="modified residue" description="Pyruvic acid (Ser); by autocatalysis" evidence="10">
    <location>
        <position position="66"/>
    </location>
</feature>
<dbReference type="Proteomes" id="UP000475117">
    <property type="component" value="Chromosome"/>
</dbReference>
<accession>A0A6B3L4Q7</accession>
<dbReference type="PANTHER" id="PTHR33866">
    <property type="entry name" value="S-ADENOSYLMETHIONINE DECARBOXYLASE PROENZYME"/>
    <property type="match status" value="1"/>
</dbReference>
<keyword evidence="6 10" id="KW-0865">Zymogen</keyword>
<comment type="subunit">
    <text evidence="10">Heterotetramer of two alpha and two beta chains arranged as a dimer of alpha/beta heterodimers.</text>
</comment>
<feature type="active site" description="Proton donor; for catalytic activity" evidence="10">
    <location>
        <position position="86"/>
    </location>
</feature>
<dbReference type="Pfam" id="PF02675">
    <property type="entry name" value="AdoMet_dc"/>
    <property type="match status" value="1"/>
</dbReference>
<name>A0A6B3L4Q7_9BACT</name>
<evidence type="ECO:0000256" key="1">
    <source>
        <dbReference type="ARBA" id="ARBA00022691"/>
    </source>
</evidence>
<comment type="cofactor">
    <cofactor evidence="10">
        <name>pyruvate</name>
        <dbReference type="ChEBI" id="CHEBI:15361"/>
    </cofactor>
    <text evidence="10">Binds 1 pyruvoyl group covalently per subunit.</text>
</comment>
<evidence type="ECO:0000256" key="7">
    <source>
        <dbReference type="ARBA" id="ARBA00023239"/>
    </source>
</evidence>
<comment type="function">
    <text evidence="10">Catalyzes the decarboxylation of S-adenosylmethionine to S-adenosylmethioninamine (dcAdoMet), the propylamine donor required for the synthesis of the polyamines spermine and spermidine from the diamine putrescine.</text>
</comment>
<evidence type="ECO:0000256" key="2">
    <source>
        <dbReference type="ARBA" id="ARBA00022793"/>
    </source>
</evidence>
<comment type="catalytic activity">
    <reaction evidence="10">
        <text>S-adenosyl-L-methionine + H(+) = S-adenosyl 3-(methylsulfanyl)propylamine + CO2</text>
        <dbReference type="Rhea" id="RHEA:15981"/>
        <dbReference type="ChEBI" id="CHEBI:15378"/>
        <dbReference type="ChEBI" id="CHEBI:16526"/>
        <dbReference type="ChEBI" id="CHEBI:57443"/>
        <dbReference type="ChEBI" id="CHEBI:59789"/>
        <dbReference type="EC" id="4.1.1.50"/>
    </reaction>
</comment>
<keyword evidence="3 10" id="KW-0068">Autocatalytic cleavage</keyword>